<name>A0A9E7CSN1_9FLAO</name>
<sequence>MRAITISTLRKNIKKHFDYVSKSSEIIVVPRSKGDDAVVIMSINEYNSLKETEHLLSTKANRTRLMDSIEQIDKGELVSYNETTTE</sequence>
<evidence type="ECO:0000256" key="1">
    <source>
        <dbReference type="ARBA" id="ARBA00009981"/>
    </source>
</evidence>
<dbReference type="EMBL" id="CP094358">
    <property type="protein sequence ID" value="UOB16541.1"/>
    <property type="molecule type" value="Genomic_DNA"/>
</dbReference>
<proteinExistence type="inferred from homology"/>
<evidence type="ECO:0000256" key="2">
    <source>
        <dbReference type="RuleBase" id="RU362080"/>
    </source>
</evidence>
<keyword evidence="4" id="KW-1185">Reference proteome</keyword>
<dbReference type="AlphaFoldDB" id="A0A9E7CSN1"/>
<comment type="similarity">
    <text evidence="1 2">Belongs to the phD/YefM antitoxin family.</text>
</comment>
<protein>
    <recommendedName>
        <fullName evidence="2">Antitoxin</fullName>
    </recommendedName>
</protein>
<dbReference type="Gene3D" id="3.40.1620.10">
    <property type="entry name" value="YefM-like domain"/>
    <property type="match status" value="1"/>
</dbReference>
<dbReference type="NCBIfam" id="TIGR01552">
    <property type="entry name" value="phd_fam"/>
    <property type="match status" value="1"/>
</dbReference>
<accession>A0A9E7CSN1</accession>
<dbReference type="InterPro" id="IPR006442">
    <property type="entry name" value="Antitoxin_Phd/YefM"/>
</dbReference>
<dbReference type="Gene3D" id="6.10.250.330">
    <property type="match status" value="1"/>
</dbReference>
<reference evidence="3" key="1">
    <citation type="submission" date="2022-03" db="EMBL/GenBank/DDBJ databases">
        <title>Description of Abyssus ytuae gen. nov., sp. nov., a novel member of the family Flavobacteriaceae isolated from the sediment of Mariana Trench.</title>
        <authorList>
            <person name="Zhang J."/>
            <person name="Xu X."/>
        </authorList>
    </citation>
    <scope>NUCLEOTIDE SEQUENCE</scope>
    <source>
        <strain evidence="3">MT3330</strain>
    </source>
</reference>
<evidence type="ECO:0000313" key="4">
    <source>
        <dbReference type="Proteomes" id="UP000831290"/>
    </source>
</evidence>
<comment type="function">
    <text evidence="2">Antitoxin component of a type II toxin-antitoxin (TA) system.</text>
</comment>
<dbReference type="KEGG" id="fbm:MQE35_12430"/>
<dbReference type="SUPFAM" id="SSF143120">
    <property type="entry name" value="YefM-like"/>
    <property type="match status" value="1"/>
</dbReference>
<dbReference type="Pfam" id="PF02604">
    <property type="entry name" value="PhdYeFM_antitox"/>
    <property type="match status" value="1"/>
</dbReference>
<gene>
    <name evidence="3" type="ORF">MQE35_12430</name>
</gene>
<dbReference type="RefSeq" id="WP_255841751.1">
    <property type="nucleotide sequence ID" value="NZ_CP094358.1"/>
</dbReference>
<dbReference type="InterPro" id="IPR036165">
    <property type="entry name" value="YefM-like_sf"/>
</dbReference>
<dbReference type="Proteomes" id="UP000831290">
    <property type="component" value="Chromosome"/>
</dbReference>
<organism evidence="3 4">
    <name type="scientific">Abyssalbus ytuae</name>
    <dbReference type="NCBI Taxonomy" id="2926907"/>
    <lineage>
        <taxon>Bacteria</taxon>
        <taxon>Pseudomonadati</taxon>
        <taxon>Bacteroidota</taxon>
        <taxon>Flavobacteriia</taxon>
        <taxon>Flavobacteriales</taxon>
        <taxon>Flavobacteriaceae</taxon>
        <taxon>Abyssalbus</taxon>
    </lineage>
</organism>
<evidence type="ECO:0000313" key="3">
    <source>
        <dbReference type="EMBL" id="UOB16541.1"/>
    </source>
</evidence>